<feature type="domain" description="Ap4A phosphorylase 1/2 N-terminal" evidence="3">
    <location>
        <begin position="4"/>
        <end position="168"/>
    </location>
</feature>
<dbReference type="OMA" id="DPFENPP"/>
<dbReference type="PANTHER" id="PTHR38420">
    <property type="entry name" value="AP-4-A PHOSPHORYLASE II"/>
    <property type="match status" value="1"/>
</dbReference>
<dbReference type="EMBL" id="JH711576">
    <property type="protein sequence ID" value="EIW83056.1"/>
    <property type="molecule type" value="Genomic_DNA"/>
</dbReference>
<evidence type="ECO:0000259" key="3">
    <source>
        <dbReference type="Pfam" id="PF19327"/>
    </source>
</evidence>
<keyword evidence="4" id="KW-0548">Nucleotidyltransferase</keyword>
<feature type="active site" description="Nucleophile" evidence="1">
    <location>
        <position position="163"/>
    </location>
</feature>
<dbReference type="InterPro" id="IPR045759">
    <property type="entry name" value="Ap4A_phos1/2_N"/>
</dbReference>
<keyword evidence="4" id="KW-0808">Transferase</keyword>
<dbReference type="OrthoDB" id="10267950at2759"/>
<dbReference type="KEGG" id="cput:CONPUDRAFT_136211"/>
<dbReference type="PANTHER" id="PTHR38420:SF1">
    <property type="entry name" value="PUTATIVE (AFU_ORTHOLOGUE AFUA_5G14690)-RELATED"/>
    <property type="match status" value="1"/>
</dbReference>
<comment type="caution">
    <text evidence="4">The sequence shown here is derived from an EMBL/GenBank/DDBJ whole genome shotgun (WGS) entry which is preliminary data.</text>
</comment>
<evidence type="ECO:0000256" key="1">
    <source>
        <dbReference type="PIRSR" id="PIRSR000846-1"/>
    </source>
</evidence>
<dbReference type="AlphaFoldDB" id="A0A5M3MVA7"/>
<dbReference type="Pfam" id="PF19327">
    <property type="entry name" value="Ap4A_phos_N"/>
    <property type="match status" value="1"/>
</dbReference>
<organism evidence="4 5">
    <name type="scientific">Coniophora puteana (strain RWD-64-598)</name>
    <name type="common">Brown rot fungus</name>
    <dbReference type="NCBI Taxonomy" id="741705"/>
    <lineage>
        <taxon>Eukaryota</taxon>
        <taxon>Fungi</taxon>
        <taxon>Dikarya</taxon>
        <taxon>Basidiomycota</taxon>
        <taxon>Agaricomycotina</taxon>
        <taxon>Agaricomycetes</taxon>
        <taxon>Agaricomycetidae</taxon>
        <taxon>Boletales</taxon>
        <taxon>Coniophorineae</taxon>
        <taxon>Coniophoraceae</taxon>
        <taxon>Coniophora</taxon>
    </lineage>
</organism>
<reference evidence="5" key="1">
    <citation type="journal article" date="2012" name="Science">
        <title>The Paleozoic origin of enzymatic lignin decomposition reconstructed from 31 fungal genomes.</title>
        <authorList>
            <person name="Floudas D."/>
            <person name="Binder M."/>
            <person name="Riley R."/>
            <person name="Barry K."/>
            <person name="Blanchette R.A."/>
            <person name="Henrissat B."/>
            <person name="Martinez A.T."/>
            <person name="Otillar R."/>
            <person name="Spatafora J.W."/>
            <person name="Yadav J.S."/>
            <person name="Aerts A."/>
            <person name="Benoit I."/>
            <person name="Boyd A."/>
            <person name="Carlson A."/>
            <person name="Copeland A."/>
            <person name="Coutinho P.M."/>
            <person name="de Vries R.P."/>
            <person name="Ferreira P."/>
            <person name="Findley K."/>
            <person name="Foster B."/>
            <person name="Gaskell J."/>
            <person name="Glotzer D."/>
            <person name="Gorecki P."/>
            <person name="Heitman J."/>
            <person name="Hesse C."/>
            <person name="Hori C."/>
            <person name="Igarashi K."/>
            <person name="Jurgens J.A."/>
            <person name="Kallen N."/>
            <person name="Kersten P."/>
            <person name="Kohler A."/>
            <person name="Kuees U."/>
            <person name="Kumar T.K.A."/>
            <person name="Kuo A."/>
            <person name="LaButti K."/>
            <person name="Larrondo L.F."/>
            <person name="Lindquist E."/>
            <person name="Ling A."/>
            <person name="Lombard V."/>
            <person name="Lucas S."/>
            <person name="Lundell T."/>
            <person name="Martin R."/>
            <person name="McLaughlin D.J."/>
            <person name="Morgenstern I."/>
            <person name="Morin E."/>
            <person name="Murat C."/>
            <person name="Nagy L.G."/>
            <person name="Nolan M."/>
            <person name="Ohm R.A."/>
            <person name="Patyshakuliyeva A."/>
            <person name="Rokas A."/>
            <person name="Ruiz-Duenas F.J."/>
            <person name="Sabat G."/>
            <person name="Salamov A."/>
            <person name="Samejima M."/>
            <person name="Schmutz J."/>
            <person name="Slot J.C."/>
            <person name="St John F."/>
            <person name="Stenlid J."/>
            <person name="Sun H."/>
            <person name="Sun S."/>
            <person name="Syed K."/>
            <person name="Tsang A."/>
            <person name="Wiebenga A."/>
            <person name="Young D."/>
            <person name="Pisabarro A."/>
            <person name="Eastwood D.C."/>
            <person name="Martin F."/>
            <person name="Cullen D."/>
            <person name="Grigoriev I.V."/>
            <person name="Hibbett D.S."/>
        </authorList>
    </citation>
    <scope>NUCLEOTIDE SEQUENCE [LARGE SCALE GENOMIC DNA]</scope>
    <source>
        <strain evidence="5">RWD-64-598 SS2</strain>
    </source>
</reference>
<dbReference type="PIRSF" id="PIRSF000846">
    <property type="entry name" value="ATP_adenylyltr"/>
    <property type="match status" value="1"/>
</dbReference>
<dbReference type="GO" id="GO:0005524">
    <property type="term" value="F:ATP binding"/>
    <property type="evidence" value="ECO:0007669"/>
    <property type="project" value="InterPro"/>
</dbReference>
<dbReference type="Gene3D" id="3.30.428.70">
    <property type="match status" value="1"/>
</dbReference>
<dbReference type="InterPro" id="IPR036265">
    <property type="entry name" value="HIT-like_sf"/>
</dbReference>
<evidence type="ECO:0000259" key="2">
    <source>
        <dbReference type="Pfam" id="PF09830"/>
    </source>
</evidence>
<dbReference type="Proteomes" id="UP000053558">
    <property type="component" value="Unassembled WGS sequence"/>
</dbReference>
<dbReference type="InterPro" id="IPR043171">
    <property type="entry name" value="Ap4A_phos1/2-like"/>
</dbReference>
<name>A0A5M3MVA7_CONPW</name>
<protein>
    <submittedName>
        <fullName evidence="4">ATP adenylyltransferase</fullName>
    </submittedName>
</protein>
<dbReference type="GO" id="GO:0009117">
    <property type="term" value="P:nucleotide metabolic process"/>
    <property type="evidence" value="ECO:0007669"/>
    <property type="project" value="InterPro"/>
</dbReference>
<evidence type="ECO:0000313" key="5">
    <source>
        <dbReference type="Proteomes" id="UP000053558"/>
    </source>
</evidence>
<feature type="domain" description="ATP adenylyltransferase C-terminal" evidence="2">
    <location>
        <begin position="196"/>
        <end position="314"/>
    </location>
</feature>
<keyword evidence="5" id="KW-1185">Reference proteome</keyword>
<proteinExistence type="predicted"/>
<evidence type="ECO:0000313" key="4">
    <source>
        <dbReference type="EMBL" id="EIW83056.1"/>
    </source>
</evidence>
<dbReference type="InterPro" id="IPR019200">
    <property type="entry name" value="ATP_adenylylTrfase_C"/>
</dbReference>
<gene>
    <name evidence="4" type="ORF">CONPUDRAFT_136211</name>
</gene>
<dbReference type="GeneID" id="19200865"/>
<dbReference type="GO" id="GO:0003877">
    <property type="term" value="F:ATP:ADP adenylyltransferase activity"/>
    <property type="evidence" value="ECO:0007669"/>
    <property type="project" value="InterPro"/>
</dbReference>
<accession>A0A5M3MVA7</accession>
<dbReference type="RefSeq" id="XP_007766921.1">
    <property type="nucleotide sequence ID" value="XM_007768731.1"/>
</dbReference>
<dbReference type="SUPFAM" id="SSF54197">
    <property type="entry name" value="HIT-like"/>
    <property type="match status" value="1"/>
</dbReference>
<dbReference type="Pfam" id="PF09830">
    <property type="entry name" value="ATP_transf"/>
    <property type="match status" value="1"/>
</dbReference>
<sequence>MTLTSADVLSSLENKYEDARETGDLIFFPSEQIVKHEEDGIQYEIRVCTALKNKASVTTANNEVTESKKPNPFAPPYNEKLYIGDMYDAEEDLYYAVLLNKFSVVPHHFLLVTKEFRPQTSPLLPSELYMTYSLLLAARKQGKNYLAFYNCGPQSGASQPHKHVQFIDAEDGIPPIERLARTTQLEVADRPFSLRRLSYANHVRRLPDLSLASPTEVADKISMAYVSLLDLVISTIRYDPTYPSGPPSYNMVLTLEHMHLIPRRWEEYTMPESGKKQNVNALGFAGMLLVKSDEELEAVKKETVSKILHGVGVESVHDIEVAGTSLEAAEDE</sequence>
<dbReference type="InterPro" id="IPR009163">
    <property type="entry name" value="Ap4A_phos1/2"/>
</dbReference>